<gene>
    <name evidence="3" type="ORF">DPMN_012555</name>
</gene>
<evidence type="ECO:0000313" key="4">
    <source>
        <dbReference type="Proteomes" id="UP000828390"/>
    </source>
</evidence>
<comment type="caution">
    <text evidence="3">The sequence shown here is derived from an EMBL/GenBank/DDBJ whole genome shotgun (WGS) entry which is preliminary data.</text>
</comment>
<dbReference type="AlphaFoldDB" id="A0A9D4N771"/>
<feature type="compositionally biased region" description="Polar residues" evidence="2">
    <location>
        <begin position="55"/>
        <end position="66"/>
    </location>
</feature>
<keyword evidence="1" id="KW-0175">Coiled coil</keyword>
<reference evidence="3" key="1">
    <citation type="journal article" date="2019" name="bioRxiv">
        <title>The Genome of the Zebra Mussel, Dreissena polymorpha: A Resource for Invasive Species Research.</title>
        <authorList>
            <person name="McCartney M.A."/>
            <person name="Auch B."/>
            <person name="Kono T."/>
            <person name="Mallez S."/>
            <person name="Zhang Y."/>
            <person name="Obille A."/>
            <person name="Becker A."/>
            <person name="Abrahante J.E."/>
            <person name="Garbe J."/>
            <person name="Badalamenti J.P."/>
            <person name="Herman A."/>
            <person name="Mangelson H."/>
            <person name="Liachko I."/>
            <person name="Sullivan S."/>
            <person name="Sone E.D."/>
            <person name="Koren S."/>
            <person name="Silverstein K.A.T."/>
            <person name="Beckman K.B."/>
            <person name="Gohl D.M."/>
        </authorList>
    </citation>
    <scope>NUCLEOTIDE SEQUENCE</scope>
    <source>
        <strain evidence="3">Duluth1</strain>
        <tissue evidence="3">Whole animal</tissue>
    </source>
</reference>
<organism evidence="3 4">
    <name type="scientific">Dreissena polymorpha</name>
    <name type="common">Zebra mussel</name>
    <name type="synonym">Mytilus polymorpha</name>
    <dbReference type="NCBI Taxonomy" id="45954"/>
    <lineage>
        <taxon>Eukaryota</taxon>
        <taxon>Metazoa</taxon>
        <taxon>Spiralia</taxon>
        <taxon>Lophotrochozoa</taxon>
        <taxon>Mollusca</taxon>
        <taxon>Bivalvia</taxon>
        <taxon>Autobranchia</taxon>
        <taxon>Heteroconchia</taxon>
        <taxon>Euheterodonta</taxon>
        <taxon>Imparidentia</taxon>
        <taxon>Neoheterodontei</taxon>
        <taxon>Myida</taxon>
        <taxon>Dreissenoidea</taxon>
        <taxon>Dreissenidae</taxon>
        <taxon>Dreissena</taxon>
    </lineage>
</organism>
<accession>A0A9D4N771</accession>
<evidence type="ECO:0000256" key="1">
    <source>
        <dbReference type="SAM" id="Coils"/>
    </source>
</evidence>
<name>A0A9D4N771_DREPO</name>
<protein>
    <submittedName>
        <fullName evidence="3">Uncharacterized protein</fullName>
    </submittedName>
</protein>
<feature type="region of interest" description="Disordered" evidence="2">
    <location>
        <begin position="47"/>
        <end position="66"/>
    </location>
</feature>
<sequence length="66" mass="7857">MDVSRNRKLELENSMLRQELHKLQLEHEINRMQHEIDEASMRLDMLASPPLKLTQPHSSTNEMDEM</sequence>
<evidence type="ECO:0000256" key="2">
    <source>
        <dbReference type="SAM" id="MobiDB-lite"/>
    </source>
</evidence>
<evidence type="ECO:0000313" key="3">
    <source>
        <dbReference type="EMBL" id="KAH3888519.1"/>
    </source>
</evidence>
<dbReference type="EMBL" id="JAIWYP010000001">
    <property type="protein sequence ID" value="KAH3888519.1"/>
    <property type="molecule type" value="Genomic_DNA"/>
</dbReference>
<proteinExistence type="predicted"/>
<feature type="coiled-coil region" evidence="1">
    <location>
        <begin position="6"/>
        <end position="42"/>
    </location>
</feature>
<reference evidence="3" key="2">
    <citation type="submission" date="2020-11" db="EMBL/GenBank/DDBJ databases">
        <authorList>
            <person name="McCartney M.A."/>
            <person name="Auch B."/>
            <person name="Kono T."/>
            <person name="Mallez S."/>
            <person name="Becker A."/>
            <person name="Gohl D.M."/>
            <person name="Silverstein K.A.T."/>
            <person name="Koren S."/>
            <person name="Bechman K.B."/>
            <person name="Herman A."/>
            <person name="Abrahante J.E."/>
            <person name="Garbe J."/>
        </authorList>
    </citation>
    <scope>NUCLEOTIDE SEQUENCE</scope>
    <source>
        <strain evidence="3">Duluth1</strain>
        <tissue evidence="3">Whole animal</tissue>
    </source>
</reference>
<dbReference type="Proteomes" id="UP000828390">
    <property type="component" value="Unassembled WGS sequence"/>
</dbReference>
<keyword evidence="4" id="KW-1185">Reference proteome</keyword>